<accession>A0A8T2JIX8</accession>
<dbReference type="Proteomes" id="UP000812440">
    <property type="component" value="Chromosome 6"/>
</dbReference>
<feature type="chain" id="PRO_5035845394" evidence="7">
    <location>
        <begin position="20"/>
        <end position="182"/>
    </location>
</feature>
<evidence type="ECO:0000256" key="1">
    <source>
        <dbReference type="ARBA" id="ARBA00004613"/>
    </source>
</evidence>
<dbReference type="OrthoDB" id="9930485at2759"/>
<dbReference type="InterPro" id="IPR001894">
    <property type="entry name" value="Cathelicidin-like"/>
</dbReference>
<evidence type="ECO:0000313" key="9">
    <source>
        <dbReference type="Proteomes" id="UP000812440"/>
    </source>
</evidence>
<keyword evidence="5" id="KW-1015">Disulfide bond</keyword>
<evidence type="ECO:0000256" key="4">
    <source>
        <dbReference type="ARBA" id="ARBA00022729"/>
    </source>
</evidence>
<comment type="subcellular location">
    <subcellularLocation>
        <location evidence="1">Secreted</location>
    </subcellularLocation>
</comment>
<keyword evidence="4 7" id="KW-0732">Signal</keyword>
<dbReference type="Pfam" id="PF00666">
    <property type="entry name" value="Cathelicidins"/>
    <property type="match status" value="1"/>
</dbReference>
<dbReference type="InterPro" id="IPR046350">
    <property type="entry name" value="Cystatin_sf"/>
</dbReference>
<gene>
    <name evidence="8" type="ORF">GDO86_012038</name>
</gene>
<name>A0A8T2JIX8_9PIPI</name>
<evidence type="ECO:0000256" key="7">
    <source>
        <dbReference type="SAM" id="SignalP"/>
    </source>
</evidence>
<keyword evidence="9" id="KW-1185">Reference proteome</keyword>
<dbReference type="Gene3D" id="3.10.450.10">
    <property type="match status" value="1"/>
</dbReference>
<protein>
    <submittedName>
        <fullName evidence="8">Uncharacterized protein</fullName>
    </submittedName>
</protein>
<evidence type="ECO:0000313" key="8">
    <source>
        <dbReference type="EMBL" id="KAG8443487.1"/>
    </source>
</evidence>
<evidence type="ECO:0000256" key="5">
    <source>
        <dbReference type="ARBA" id="ARBA00023157"/>
    </source>
</evidence>
<dbReference type="EMBL" id="JAACNH010000005">
    <property type="protein sequence ID" value="KAG8443487.1"/>
    <property type="molecule type" value="Genomic_DNA"/>
</dbReference>
<proteinExistence type="inferred from homology"/>
<comment type="caution">
    <text evidence="8">The sequence shown here is derived from an EMBL/GenBank/DDBJ whole genome shotgun (WGS) entry which is preliminary data.</text>
</comment>
<sequence>MELLLKTFLFIGLCSTIYSVSLHTSPWTDNEVLAMALAGTEYYNKGTNEDSVFQLFGNDTDYFTDKSSVQIHFSIKETECIKSNNEVVQHCNFLEDGIVKRCMATFFPEEELPAFVINCEALQSVHSRVKRSRNSGGRGGSSRGGSNRGGSSRGSRGGGSRGRNGAGSSIAGGGSRGSSRHA</sequence>
<evidence type="ECO:0000256" key="2">
    <source>
        <dbReference type="ARBA" id="ARBA00005320"/>
    </source>
</evidence>
<dbReference type="AlphaFoldDB" id="A0A8T2JIX8"/>
<dbReference type="SUPFAM" id="SSF54403">
    <property type="entry name" value="Cystatin/monellin"/>
    <property type="match status" value="1"/>
</dbReference>
<dbReference type="PANTHER" id="PTHR10206:SF4">
    <property type="entry name" value="NEUTROPHILIC GRANULE PROTEIN"/>
    <property type="match status" value="1"/>
</dbReference>
<organism evidence="8 9">
    <name type="scientific">Hymenochirus boettgeri</name>
    <name type="common">Congo dwarf clawed frog</name>
    <dbReference type="NCBI Taxonomy" id="247094"/>
    <lineage>
        <taxon>Eukaryota</taxon>
        <taxon>Metazoa</taxon>
        <taxon>Chordata</taxon>
        <taxon>Craniata</taxon>
        <taxon>Vertebrata</taxon>
        <taxon>Euteleostomi</taxon>
        <taxon>Amphibia</taxon>
        <taxon>Batrachia</taxon>
        <taxon>Anura</taxon>
        <taxon>Pipoidea</taxon>
        <taxon>Pipidae</taxon>
        <taxon>Pipinae</taxon>
        <taxon>Hymenochirus</taxon>
    </lineage>
</organism>
<feature type="region of interest" description="Disordered" evidence="6">
    <location>
        <begin position="128"/>
        <end position="182"/>
    </location>
</feature>
<feature type="signal peptide" evidence="7">
    <location>
        <begin position="1"/>
        <end position="19"/>
    </location>
</feature>
<comment type="similarity">
    <text evidence="2">Belongs to the cathelicidin family.</text>
</comment>
<dbReference type="PANTHER" id="PTHR10206">
    <property type="entry name" value="CATHELICIDIN"/>
    <property type="match status" value="1"/>
</dbReference>
<dbReference type="GO" id="GO:0005615">
    <property type="term" value="C:extracellular space"/>
    <property type="evidence" value="ECO:0007669"/>
    <property type="project" value="TreeGrafter"/>
</dbReference>
<evidence type="ECO:0000256" key="6">
    <source>
        <dbReference type="SAM" id="MobiDB-lite"/>
    </source>
</evidence>
<keyword evidence="3" id="KW-0964">Secreted</keyword>
<reference evidence="8" key="1">
    <citation type="thesis" date="2020" institute="ProQuest LLC" country="789 East Eisenhower Parkway, Ann Arbor, MI, USA">
        <title>Comparative Genomics and Chromosome Evolution.</title>
        <authorList>
            <person name="Mudd A.B."/>
        </authorList>
    </citation>
    <scope>NUCLEOTIDE SEQUENCE</scope>
    <source>
        <strain evidence="8">Female2</strain>
        <tissue evidence="8">Blood</tissue>
    </source>
</reference>
<feature type="compositionally biased region" description="Gly residues" evidence="6">
    <location>
        <begin position="136"/>
        <end position="176"/>
    </location>
</feature>
<dbReference type="GO" id="GO:0006952">
    <property type="term" value="P:defense response"/>
    <property type="evidence" value="ECO:0007669"/>
    <property type="project" value="InterPro"/>
</dbReference>
<evidence type="ECO:0000256" key="3">
    <source>
        <dbReference type="ARBA" id="ARBA00022525"/>
    </source>
</evidence>